<organism evidence="6 7">
    <name type="scientific">Kluyvera ascorbata</name>
    <dbReference type="NCBI Taxonomy" id="51288"/>
    <lineage>
        <taxon>Bacteria</taxon>
        <taxon>Pseudomonadati</taxon>
        <taxon>Pseudomonadota</taxon>
        <taxon>Gammaproteobacteria</taxon>
        <taxon>Enterobacterales</taxon>
        <taxon>Enterobacteriaceae</taxon>
        <taxon>Kluyvera</taxon>
    </lineage>
</organism>
<keyword evidence="2" id="KW-0808">Transferase</keyword>
<name>A0A3N2S1U2_9ENTR</name>
<evidence type="ECO:0000259" key="4">
    <source>
        <dbReference type="Pfam" id="PF11380"/>
    </source>
</evidence>
<feature type="domain" description="Stealth protein CR2 conserved region 2" evidence="4">
    <location>
        <begin position="100"/>
        <end position="203"/>
    </location>
</feature>
<dbReference type="GO" id="GO:0000271">
    <property type="term" value="P:polysaccharide biosynthetic process"/>
    <property type="evidence" value="ECO:0007669"/>
    <property type="project" value="UniProtKB-KW"/>
</dbReference>
<proteinExistence type="inferred from homology"/>
<gene>
    <name evidence="6" type="ORF">EB837_13120</name>
</gene>
<dbReference type="GO" id="GO:0016772">
    <property type="term" value="F:transferase activity, transferring phosphorus-containing groups"/>
    <property type="evidence" value="ECO:0007669"/>
    <property type="project" value="InterPro"/>
</dbReference>
<comment type="caution">
    <text evidence="6">The sequence shown here is derived from an EMBL/GenBank/DDBJ whole genome shotgun (WGS) entry which is preliminary data.</text>
</comment>
<dbReference type="PANTHER" id="PTHR24045:SF0">
    <property type="entry name" value="N-ACETYLGLUCOSAMINE-1-PHOSPHOTRANSFERASE SUBUNITS ALPHA_BETA"/>
    <property type="match status" value="1"/>
</dbReference>
<evidence type="ECO:0000313" key="6">
    <source>
        <dbReference type="EMBL" id="ROU13488.1"/>
    </source>
</evidence>
<keyword evidence="3" id="KW-0270">Exopolysaccharide synthesis</keyword>
<evidence type="ECO:0000313" key="7">
    <source>
        <dbReference type="Proteomes" id="UP000268051"/>
    </source>
</evidence>
<evidence type="ECO:0000256" key="2">
    <source>
        <dbReference type="ARBA" id="ARBA00022679"/>
    </source>
</evidence>
<dbReference type="InterPro" id="IPR047141">
    <property type="entry name" value="Stealth"/>
</dbReference>
<dbReference type="Proteomes" id="UP000268051">
    <property type="component" value="Unassembled WGS sequence"/>
</dbReference>
<sequence length="368" mass="43311">MHQLLTRKLRKLIFSPGLFFRDYLNKKYPIVRNEISCPEDEEAIVINNALRLEALFEGDFPVDVVFTWVNDKDPAWQEKYNAAKNIGVEHHGQYATDAARFSNHNELFFSVQSVIKFLPWVRNIYIITDDQKPEWINEYPSVKIIDHREIIDTAFLPTFNSHVIEAHLYKIPELAEHFIYFNDDVFVARELPKGHFFKSNGIASVFPAKKNLSEMRSRGVTTPTLNASFRVSELLERDFGERIETPLVHTYVPLRKSMFENVWVNYHDQIQKFLSHQFRTDQDLNLATFFVPWFSYLKGHAVPEHDICYYFNIRSPVAQHYYSFLKRFKDISAPHSFCANDFSTTKQCVENYQHALIDLLTKYYSKGN</sequence>
<protein>
    <submittedName>
        <fullName evidence="6">Capsule biosynthesis protein CapC</fullName>
    </submittedName>
</protein>
<dbReference type="Pfam" id="PF11380">
    <property type="entry name" value="Stealth_CR2"/>
    <property type="match status" value="1"/>
</dbReference>
<dbReference type="Pfam" id="PF17101">
    <property type="entry name" value="Stealth_CR1"/>
    <property type="match status" value="1"/>
</dbReference>
<dbReference type="OrthoDB" id="9776077at2"/>
<dbReference type="AlphaFoldDB" id="A0A3N2S1U2"/>
<feature type="domain" description="Stealth protein CR1 conserved region 1" evidence="5">
    <location>
        <begin position="60"/>
        <end position="85"/>
    </location>
</feature>
<accession>A0A3N2S1U2</accession>
<dbReference type="PANTHER" id="PTHR24045">
    <property type="match status" value="1"/>
</dbReference>
<comment type="similarity">
    <text evidence="1">Belongs to the stealth family.</text>
</comment>
<dbReference type="InterPro" id="IPR031358">
    <property type="entry name" value="Stealth_CR1"/>
</dbReference>
<evidence type="ECO:0000256" key="1">
    <source>
        <dbReference type="ARBA" id="ARBA00007583"/>
    </source>
</evidence>
<dbReference type="InterPro" id="IPR021520">
    <property type="entry name" value="Stealth_CR2"/>
</dbReference>
<evidence type="ECO:0000259" key="5">
    <source>
        <dbReference type="Pfam" id="PF17101"/>
    </source>
</evidence>
<reference evidence="6 7" key="1">
    <citation type="submission" date="2018-10" db="EMBL/GenBank/DDBJ databases">
        <title>Horizontal transference of carbapenem resistance between Klebsiella pneumoniae and Kluyvera ascorbata during abdominal infection: a case report.</title>
        <authorList>
            <person name="Raro O.H.F."/>
            <person name="Lima-Morales D."/>
            <person name="Barth A.L."/>
            <person name="Paim T.G.S."/>
            <person name="Mott M.P."/>
            <person name="Riche C.V.W."/>
            <person name="Teixeira U.F."/>
            <person name="Waechter F."/>
            <person name="Dias C.A.G."/>
        </authorList>
    </citation>
    <scope>NUCLEOTIDE SEQUENCE [LARGE SCALE GENOMIC DNA]</scope>
    <source>
        <strain evidence="6 7">OT2</strain>
    </source>
</reference>
<evidence type="ECO:0000256" key="3">
    <source>
        <dbReference type="ARBA" id="ARBA00023169"/>
    </source>
</evidence>
<dbReference type="EMBL" id="RHFN01000012">
    <property type="protein sequence ID" value="ROU13488.1"/>
    <property type="molecule type" value="Genomic_DNA"/>
</dbReference>